<dbReference type="AlphaFoldDB" id="A0A4Q1D6B5"/>
<name>A0A4Q1D6B5_9BACT</name>
<feature type="signal peptide" evidence="1">
    <location>
        <begin position="1"/>
        <end position="22"/>
    </location>
</feature>
<proteinExistence type="predicted"/>
<keyword evidence="1" id="KW-0732">Signal</keyword>
<organism evidence="2 3">
    <name type="scientific">Filimonas effusa</name>
    <dbReference type="NCBI Taxonomy" id="2508721"/>
    <lineage>
        <taxon>Bacteria</taxon>
        <taxon>Pseudomonadati</taxon>
        <taxon>Bacteroidota</taxon>
        <taxon>Chitinophagia</taxon>
        <taxon>Chitinophagales</taxon>
        <taxon>Chitinophagaceae</taxon>
        <taxon>Filimonas</taxon>
    </lineage>
</organism>
<evidence type="ECO:0008006" key="4">
    <source>
        <dbReference type="Google" id="ProtNLM"/>
    </source>
</evidence>
<evidence type="ECO:0000313" key="2">
    <source>
        <dbReference type="EMBL" id="RXK83241.1"/>
    </source>
</evidence>
<evidence type="ECO:0000256" key="1">
    <source>
        <dbReference type="SAM" id="SignalP"/>
    </source>
</evidence>
<reference evidence="2 3" key="1">
    <citation type="submission" date="2019-01" db="EMBL/GenBank/DDBJ databases">
        <title>Filimonas sp. strain TTM-71.</title>
        <authorList>
            <person name="Chen W.-M."/>
        </authorList>
    </citation>
    <scope>NUCLEOTIDE SEQUENCE [LARGE SCALE GENOMIC DNA]</scope>
    <source>
        <strain evidence="2 3">TTM-71</strain>
    </source>
</reference>
<dbReference type="RefSeq" id="WP_129004296.1">
    <property type="nucleotide sequence ID" value="NZ_SDHZ01000002.1"/>
</dbReference>
<accession>A0A4Q1D6B5</accession>
<dbReference type="OrthoDB" id="677490at2"/>
<feature type="chain" id="PRO_5020360575" description="DUF3823 domain-containing protein" evidence="1">
    <location>
        <begin position="23"/>
        <end position="290"/>
    </location>
</feature>
<keyword evidence="3" id="KW-1185">Reference proteome</keyword>
<protein>
    <recommendedName>
        <fullName evidence="4">DUF3823 domain-containing protein</fullName>
    </recommendedName>
</protein>
<sequence length="290" mass="29846">MRKLLRQGIVLFSAVCLLASCAKEYSLETGSGGTPATGALVKDENGNCSGITIHGTYDAGVVMNDSNYAEVSLTINKPGSYYISTDTLNGISFVDSGYFSVVGSYKVKLGATGTPILPITSDFTVSFDTTTCGFSVTATDGGGAGDPNQSATAWQFSDPAKSYNGTIDTAYFSTETGGVNAFTIVGRSAANADTTFRLVMALSTARTLNAGDTYNTQTAADYLFAKASTSTEIYAARPNNAAAGGNVTITITSYDNTTRIAQGTFSGAAVAAAGGTINISGQFRARVSTL</sequence>
<dbReference type="Proteomes" id="UP000290545">
    <property type="component" value="Unassembled WGS sequence"/>
</dbReference>
<comment type="caution">
    <text evidence="2">The sequence shown here is derived from an EMBL/GenBank/DDBJ whole genome shotgun (WGS) entry which is preliminary data.</text>
</comment>
<gene>
    <name evidence="2" type="ORF">ESB13_14085</name>
</gene>
<dbReference type="EMBL" id="SDHZ01000002">
    <property type="protein sequence ID" value="RXK83241.1"/>
    <property type="molecule type" value="Genomic_DNA"/>
</dbReference>
<evidence type="ECO:0000313" key="3">
    <source>
        <dbReference type="Proteomes" id="UP000290545"/>
    </source>
</evidence>
<dbReference type="PROSITE" id="PS51257">
    <property type="entry name" value="PROKAR_LIPOPROTEIN"/>
    <property type="match status" value="1"/>
</dbReference>